<dbReference type="STRING" id="74649.A0A2P6QXR3"/>
<dbReference type="Pfam" id="PF11721">
    <property type="entry name" value="Malectin"/>
    <property type="match status" value="1"/>
</dbReference>
<evidence type="ECO:0000313" key="2">
    <source>
        <dbReference type="EMBL" id="PRQ38926.1"/>
    </source>
</evidence>
<keyword evidence="3" id="KW-1185">Reference proteome</keyword>
<proteinExistence type="predicted"/>
<dbReference type="Gramene" id="PRQ38926">
    <property type="protein sequence ID" value="PRQ38926"/>
    <property type="gene ID" value="RchiOBHm_Chr4g0419351"/>
</dbReference>
<protein>
    <submittedName>
        <fullName evidence="2">Putative malectin</fullName>
    </submittedName>
</protein>
<evidence type="ECO:0000259" key="1">
    <source>
        <dbReference type="Pfam" id="PF11721"/>
    </source>
</evidence>
<reference evidence="2 3" key="1">
    <citation type="journal article" date="2018" name="Nat. Genet.">
        <title>The Rosa genome provides new insights in the design of modern roses.</title>
        <authorList>
            <person name="Bendahmane M."/>
        </authorList>
    </citation>
    <scope>NUCLEOTIDE SEQUENCE [LARGE SCALE GENOMIC DNA]</scope>
    <source>
        <strain evidence="3">cv. Old Blush</strain>
    </source>
</reference>
<feature type="domain" description="Malectin" evidence="1">
    <location>
        <begin position="6"/>
        <end position="57"/>
    </location>
</feature>
<organism evidence="2 3">
    <name type="scientific">Rosa chinensis</name>
    <name type="common">China rose</name>
    <dbReference type="NCBI Taxonomy" id="74649"/>
    <lineage>
        <taxon>Eukaryota</taxon>
        <taxon>Viridiplantae</taxon>
        <taxon>Streptophyta</taxon>
        <taxon>Embryophyta</taxon>
        <taxon>Tracheophyta</taxon>
        <taxon>Spermatophyta</taxon>
        <taxon>Magnoliopsida</taxon>
        <taxon>eudicotyledons</taxon>
        <taxon>Gunneridae</taxon>
        <taxon>Pentapetalae</taxon>
        <taxon>rosids</taxon>
        <taxon>fabids</taxon>
        <taxon>Rosales</taxon>
        <taxon>Rosaceae</taxon>
        <taxon>Rosoideae</taxon>
        <taxon>Rosoideae incertae sedis</taxon>
        <taxon>Rosa</taxon>
    </lineage>
</organism>
<name>A0A2P6QXR3_ROSCH</name>
<dbReference type="EMBL" id="PDCK01000042">
    <property type="protein sequence ID" value="PRQ38926.1"/>
    <property type="molecule type" value="Genomic_DNA"/>
</dbReference>
<gene>
    <name evidence="2" type="ORF">RchiOBHm_Chr4g0419351</name>
</gene>
<dbReference type="AlphaFoldDB" id="A0A2P6QXR3"/>
<accession>A0A2P6QXR3</accession>
<dbReference type="InterPro" id="IPR021720">
    <property type="entry name" value="Malectin_dom"/>
</dbReference>
<dbReference type="Proteomes" id="UP000238479">
    <property type="component" value="Chromosome 4"/>
</dbReference>
<evidence type="ECO:0000313" key="3">
    <source>
        <dbReference type="Proteomes" id="UP000238479"/>
    </source>
</evidence>
<comment type="caution">
    <text evidence="2">The sequence shown here is derived from an EMBL/GenBank/DDBJ whole genome shotgun (WGS) entry which is preliminary data.</text>
</comment>
<sequence>MPSPNIQDKLVSKDFDITKEALGVDKDVIKVFKAVFNVKTLLIRFQWAGKGTTNVPLGG</sequence>